<evidence type="ECO:0000259" key="4">
    <source>
        <dbReference type="Pfam" id="PF03088"/>
    </source>
</evidence>
<evidence type="ECO:0000256" key="3">
    <source>
        <dbReference type="ARBA" id="ARBA00023180"/>
    </source>
</evidence>
<dbReference type="GO" id="GO:0012505">
    <property type="term" value="C:endomembrane system"/>
    <property type="evidence" value="ECO:0007669"/>
    <property type="project" value="TreeGrafter"/>
</dbReference>
<sequence length="389" mass="43143">MKLQTTSNSRVLVKWLKRSVIIALLCLFLLLIALWLISPVRPVAWIPSSNSGLIEDFYPNDHLYSHSPNSSTIKHRQKEFLQGVGLGPEDIVISDDGYLFTAYADGRIIKTLVAPIIDSFDNDNVTRLDVMEFANTGGRPLGLKLDIQNNLIVADAERGVLSIDQQGKVTVLVDEVNGKALKFVDHLAIGNDGVIWFSDASTRFDYHGFMYDFIEASSTGRLLSYDPKSKLTQVHIDGLFFANGVAMSEDNSFVLINETGRSRVHRLWLKGEKAGDSELFIQNLPAMPDNISANNGLFWLPLIALRDPKVEALAQYPLLRRIIGGLPKWLLQASSSYGFVAAFNEQGQLVHNMQSDKGYQAITSVVEYQGFLFLGSLENDSIAVIPAPQ</sequence>
<proteinExistence type="inferred from homology"/>
<dbReference type="PANTHER" id="PTHR10426:SF88">
    <property type="entry name" value="ADIPOCYTE PLASMA MEMBRANE-ASSOCIATED PROTEIN HEMOMUCIN-RELATED"/>
    <property type="match status" value="1"/>
</dbReference>
<name>A0AAW8R016_9ALTE</name>
<dbReference type="Pfam" id="PF20067">
    <property type="entry name" value="SSL_N"/>
    <property type="match status" value="1"/>
</dbReference>
<dbReference type="Pfam" id="PF03088">
    <property type="entry name" value="Str_synth"/>
    <property type="match status" value="1"/>
</dbReference>
<protein>
    <submittedName>
        <fullName evidence="5">SMP-30/gluconolactonase/LRE family protein</fullName>
    </submittedName>
</protein>
<dbReference type="RefSeq" id="WP_311360002.1">
    <property type="nucleotide sequence ID" value="NZ_JAVRIE010000001.1"/>
</dbReference>
<feature type="domain" description="Strictosidine synthase conserved region" evidence="4">
    <location>
        <begin position="187"/>
        <end position="272"/>
    </location>
</feature>
<evidence type="ECO:0000256" key="1">
    <source>
        <dbReference type="ARBA" id="ARBA00009191"/>
    </source>
</evidence>
<comment type="caution">
    <text evidence="5">The sequence shown here is derived from an EMBL/GenBank/DDBJ whole genome shotgun (WGS) entry which is preliminary data.</text>
</comment>
<evidence type="ECO:0000313" key="5">
    <source>
        <dbReference type="EMBL" id="MDT0581190.1"/>
    </source>
</evidence>
<reference evidence="5 6" key="1">
    <citation type="submission" date="2023-09" db="EMBL/GenBank/DDBJ databases">
        <authorList>
            <person name="Rey-Velasco X."/>
        </authorList>
    </citation>
    <scope>NUCLEOTIDE SEQUENCE [LARGE SCALE GENOMIC DNA]</scope>
    <source>
        <strain evidence="5 6">W409</strain>
    </source>
</reference>
<keyword evidence="6" id="KW-1185">Reference proteome</keyword>
<dbReference type="SUPFAM" id="SSF63829">
    <property type="entry name" value="Calcium-dependent phosphotriesterase"/>
    <property type="match status" value="1"/>
</dbReference>
<evidence type="ECO:0000313" key="6">
    <source>
        <dbReference type="Proteomes" id="UP001249020"/>
    </source>
</evidence>
<dbReference type="Gene3D" id="2.120.10.30">
    <property type="entry name" value="TolB, C-terminal domain"/>
    <property type="match status" value="1"/>
</dbReference>
<keyword evidence="2" id="KW-0597">Phosphoprotein</keyword>
<dbReference type="Proteomes" id="UP001249020">
    <property type="component" value="Unassembled WGS sequence"/>
</dbReference>
<dbReference type="InterPro" id="IPR011042">
    <property type="entry name" value="6-blade_b-propeller_TolB-like"/>
</dbReference>
<organism evidence="5 6">
    <name type="scientific">Brumicola blandensis</name>
    <dbReference type="NCBI Taxonomy" id="3075611"/>
    <lineage>
        <taxon>Bacteria</taxon>
        <taxon>Pseudomonadati</taxon>
        <taxon>Pseudomonadota</taxon>
        <taxon>Gammaproteobacteria</taxon>
        <taxon>Alteromonadales</taxon>
        <taxon>Alteromonadaceae</taxon>
        <taxon>Brumicola</taxon>
    </lineage>
</organism>
<gene>
    <name evidence="5" type="ORF">RM544_01445</name>
</gene>
<keyword evidence="3" id="KW-0325">Glycoprotein</keyword>
<dbReference type="InterPro" id="IPR018119">
    <property type="entry name" value="Strictosidine_synth_cons-reg"/>
</dbReference>
<accession>A0AAW8R016</accession>
<dbReference type="EMBL" id="JAVRIE010000001">
    <property type="protein sequence ID" value="MDT0581190.1"/>
    <property type="molecule type" value="Genomic_DNA"/>
</dbReference>
<dbReference type="AlphaFoldDB" id="A0AAW8R016"/>
<evidence type="ECO:0000256" key="2">
    <source>
        <dbReference type="ARBA" id="ARBA00022553"/>
    </source>
</evidence>
<dbReference type="PANTHER" id="PTHR10426">
    <property type="entry name" value="STRICTOSIDINE SYNTHASE-RELATED"/>
    <property type="match status" value="1"/>
</dbReference>
<dbReference type="GO" id="GO:0016787">
    <property type="term" value="F:hydrolase activity"/>
    <property type="evidence" value="ECO:0007669"/>
    <property type="project" value="TreeGrafter"/>
</dbReference>
<comment type="similarity">
    <text evidence="1">Belongs to the strictosidine synthase family.</text>
</comment>